<dbReference type="InterPro" id="IPR002729">
    <property type="entry name" value="CRISPR-assoc_Cas1"/>
</dbReference>
<dbReference type="InterPro" id="IPR050646">
    <property type="entry name" value="Cas1"/>
</dbReference>
<evidence type="ECO:0000313" key="12">
    <source>
        <dbReference type="Proteomes" id="UP000192333"/>
    </source>
</evidence>
<keyword evidence="1 10" id="KW-0540">Nuclease</keyword>
<comment type="cofactor">
    <cofactor evidence="10">
        <name>Mg(2+)</name>
        <dbReference type="ChEBI" id="CHEBI:18420"/>
    </cofactor>
    <cofactor evidence="10">
        <name>Mn(2+)</name>
        <dbReference type="ChEBI" id="CHEBI:29035"/>
    </cofactor>
</comment>
<name>A0A1W2H917_9BACT</name>
<dbReference type="Gene3D" id="3.100.10.20">
    <property type="entry name" value="CRISPR-associated endonuclease Cas1, N-terminal domain"/>
    <property type="match status" value="1"/>
</dbReference>
<keyword evidence="12" id="KW-1185">Reference proteome</keyword>
<dbReference type="EC" id="3.1.-.-" evidence="10"/>
<dbReference type="GO" id="GO:0046872">
    <property type="term" value="F:metal ion binding"/>
    <property type="evidence" value="ECO:0007669"/>
    <property type="project" value="UniProtKB-UniRule"/>
</dbReference>
<evidence type="ECO:0000256" key="3">
    <source>
        <dbReference type="ARBA" id="ARBA00022759"/>
    </source>
</evidence>
<evidence type="ECO:0000256" key="6">
    <source>
        <dbReference type="ARBA" id="ARBA00023118"/>
    </source>
</evidence>
<dbReference type="InterPro" id="IPR042206">
    <property type="entry name" value="CRISPR-assoc_Cas1_C"/>
</dbReference>
<evidence type="ECO:0000256" key="1">
    <source>
        <dbReference type="ARBA" id="ARBA00022722"/>
    </source>
</evidence>
<keyword evidence="6 10" id="KW-0051">Antiviral defense</keyword>
<dbReference type="Pfam" id="PF01867">
    <property type="entry name" value="Cas_Cas1"/>
    <property type="match status" value="1"/>
</dbReference>
<accession>A0A1W2H917</accession>
<sequence>MQIFINTYGTYLHVKDEMFEIRVRESKQEKFKTNHIAAHKVTSFVVSKGAAITTDAISLALKHNIDIVVVENDGHPIGRFWHSKLGSTTKIRKQQLETSLNAEGLKWVKEWICQKLENQSDYILDLAKHREKLKSDLQTKSQKILEYRERILDLQGNQVQEVADLIRAMEGNAGRVYFESLSLAIPKEFRFEGRSFRPAKDAFNAMLNYAYGILYSRVERVLMLAGLDPYVGFLHRDDYNTKSLVFDFIEPYRIYAERSVFGMFSTKKVNKSFFSDITGGVSLNADGKPALVETFVKYLEQENIRYMGRNQNRANAMQMDAHKFANTLIGKP</sequence>
<dbReference type="GO" id="GO:0016787">
    <property type="term" value="F:hydrolase activity"/>
    <property type="evidence" value="ECO:0007669"/>
    <property type="project" value="UniProtKB-KW"/>
</dbReference>
<dbReference type="PANTHER" id="PTHR34353">
    <property type="entry name" value="CRISPR-ASSOCIATED ENDONUCLEASE CAS1 1"/>
    <property type="match status" value="1"/>
</dbReference>
<dbReference type="NCBIfam" id="TIGR00287">
    <property type="entry name" value="cas1"/>
    <property type="match status" value="1"/>
</dbReference>
<dbReference type="CDD" id="cd09634">
    <property type="entry name" value="Cas1_I-II-III"/>
    <property type="match status" value="1"/>
</dbReference>
<dbReference type="PANTHER" id="PTHR34353:SF2">
    <property type="entry name" value="CRISPR-ASSOCIATED ENDONUCLEASE CAS1 1"/>
    <property type="match status" value="1"/>
</dbReference>
<proteinExistence type="inferred from homology"/>
<evidence type="ECO:0000256" key="7">
    <source>
        <dbReference type="ARBA" id="ARBA00023125"/>
    </source>
</evidence>
<dbReference type="OrthoDB" id="9803119at2"/>
<evidence type="ECO:0000256" key="4">
    <source>
        <dbReference type="ARBA" id="ARBA00022801"/>
    </source>
</evidence>
<feature type="binding site" evidence="10">
    <location>
        <position position="235"/>
    </location>
    <ligand>
        <name>Mn(2+)</name>
        <dbReference type="ChEBI" id="CHEBI:29035"/>
    </ligand>
</feature>
<comment type="similarity">
    <text evidence="10">Belongs to the CRISPR-associated endonuclease Cas1 family.</text>
</comment>
<evidence type="ECO:0000256" key="2">
    <source>
        <dbReference type="ARBA" id="ARBA00022723"/>
    </source>
</evidence>
<organism evidence="11 12">
    <name type="scientific">Aquiflexum balticum DSM 16537</name>
    <dbReference type="NCBI Taxonomy" id="758820"/>
    <lineage>
        <taxon>Bacteria</taxon>
        <taxon>Pseudomonadati</taxon>
        <taxon>Bacteroidota</taxon>
        <taxon>Cytophagia</taxon>
        <taxon>Cytophagales</taxon>
        <taxon>Cyclobacteriaceae</taxon>
        <taxon>Aquiflexum</taxon>
    </lineage>
</organism>
<dbReference type="GO" id="GO:0043571">
    <property type="term" value="P:maintenance of CRISPR repeat elements"/>
    <property type="evidence" value="ECO:0007669"/>
    <property type="project" value="UniProtKB-UniRule"/>
</dbReference>
<dbReference type="HAMAP" id="MF_01470">
    <property type="entry name" value="Cas1"/>
    <property type="match status" value="1"/>
</dbReference>
<dbReference type="Proteomes" id="UP000192333">
    <property type="component" value="Chromosome I"/>
</dbReference>
<dbReference type="GO" id="GO:0051607">
    <property type="term" value="P:defense response to virus"/>
    <property type="evidence" value="ECO:0007669"/>
    <property type="project" value="UniProtKB-UniRule"/>
</dbReference>
<dbReference type="RefSeq" id="WP_084122140.1">
    <property type="nucleotide sequence ID" value="NZ_LT838813.1"/>
</dbReference>
<comment type="subunit">
    <text evidence="9 10">Homodimer, forms a heterotetramer with a Cas2 homodimer.</text>
</comment>
<keyword evidence="7 10" id="KW-0238">DNA-binding</keyword>
<evidence type="ECO:0000256" key="10">
    <source>
        <dbReference type="HAMAP-Rule" id="MF_01470"/>
    </source>
</evidence>
<feature type="binding site" evidence="10">
    <location>
        <position position="170"/>
    </location>
    <ligand>
        <name>Mn(2+)</name>
        <dbReference type="ChEBI" id="CHEBI:29035"/>
    </ligand>
</feature>
<keyword evidence="3 10" id="KW-0255">Endonuclease</keyword>
<comment type="function">
    <text evidence="10">CRISPR (clustered regularly interspaced short palindromic repeat), is an adaptive immune system that provides protection against mobile genetic elements (viruses, transposable elements and conjugative plasmids). CRISPR clusters contain spacers, sequences complementary to antecedent mobile elements, and target invading nucleic acids. CRISPR clusters are transcribed and processed into CRISPR RNA (crRNA). Acts as a dsDNA endonuclease. Involved in the integration of spacer DNA into the CRISPR cassette.</text>
</comment>
<dbReference type="STRING" id="758820.SAMN00777080_4010"/>
<dbReference type="Gene3D" id="1.20.120.920">
    <property type="entry name" value="CRISPR-associated endonuclease Cas1, C-terminal domain"/>
    <property type="match status" value="1"/>
</dbReference>
<dbReference type="EMBL" id="LT838813">
    <property type="protein sequence ID" value="SMD45361.1"/>
    <property type="molecule type" value="Genomic_DNA"/>
</dbReference>
<dbReference type="AlphaFoldDB" id="A0A1W2H917"/>
<evidence type="ECO:0000313" key="11">
    <source>
        <dbReference type="EMBL" id="SMD45361.1"/>
    </source>
</evidence>
<keyword evidence="8 10" id="KW-0464">Manganese</keyword>
<dbReference type="GO" id="GO:0003677">
    <property type="term" value="F:DNA binding"/>
    <property type="evidence" value="ECO:0007669"/>
    <property type="project" value="UniProtKB-KW"/>
</dbReference>
<evidence type="ECO:0000256" key="9">
    <source>
        <dbReference type="ARBA" id="ARBA00038592"/>
    </source>
</evidence>
<reference evidence="12" key="1">
    <citation type="submission" date="2017-04" db="EMBL/GenBank/DDBJ databases">
        <authorList>
            <person name="Varghese N."/>
            <person name="Submissions S."/>
        </authorList>
    </citation>
    <scope>NUCLEOTIDE SEQUENCE [LARGE SCALE GENOMIC DNA]</scope>
    <source>
        <strain evidence="12">DSM 16537</strain>
    </source>
</reference>
<dbReference type="InterPro" id="IPR042211">
    <property type="entry name" value="CRISPR-assoc_Cas1_N"/>
</dbReference>
<gene>
    <name evidence="10" type="primary">cas1</name>
    <name evidence="11" type="ORF">SAMN00777080_4010</name>
</gene>
<keyword evidence="2 10" id="KW-0479">Metal-binding</keyword>
<evidence type="ECO:0000256" key="8">
    <source>
        <dbReference type="ARBA" id="ARBA00023211"/>
    </source>
</evidence>
<protein>
    <recommendedName>
        <fullName evidence="10">CRISPR-associated endonuclease Cas1</fullName>
        <ecNumber evidence="10">3.1.-.-</ecNumber>
    </recommendedName>
</protein>
<feature type="binding site" evidence="10">
    <location>
        <position position="250"/>
    </location>
    <ligand>
        <name>Mn(2+)</name>
        <dbReference type="ChEBI" id="CHEBI:29035"/>
    </ligand>
</feature>
<evidence type="ECO:0000256" key="5">
    <source>
        <dbReference type="ARBA" id="ARBA00022842"/>
    </source>
</evidence>
<keyword evidence="4 10" id="KW-0378">Hydrolase</keyword>
<keyword evidence="5 10" id="KW-0460">Magnesium</keyword>
<dbReference type="GO" id="GO:0004519">
    <property type="term" value="F:endonuclease activity"/>
    <property type="evidence" value="ECO:0007669"/>
    <property type="project" value="UniProtKB-UniRule"/>
</dbReference>